<keyword evidence="1" id="KW-1133">Transmembrane helix</keyword>
<keyword evidence="1" id="KW-0472">Membrane</keyword>
<evidence type="ECO:0000313" key="3">
    <source>
        <dbReference type="Proteomes" id="UP001268089"/>
    </source>
</evidence>
<keyword evidence="1" id="KW-0812">Transmembrane</keyword>
<accession>A0ABU1ZLB2</accession>
<comment type="caution">
    <text evidence="2">The sequence shown here is derived from an EMBL/GenBank/DDBJ whole genome shotgun (WGS) entry which is preliminary data.</text>
</comment>
<gene>
    <name evidence="2" type="ORF">J2X15_001607</name>
</gene>
<dbReference type="Proteomes" id="UP001268089">
    <property type="component" value="Unassembled WGS sequence"/>
</dbReference>
<dbReference type="EMBL" id="JAVDXO010000003">
    <property type="protein sequence ID" value="MDR7306324.1"/>
    <property type="molecule type" value="Genomic_DNA"/>
</dbReference>
<evidence type="ECO:0000256" key="1">
    <source>
        <dbReference type="SAM" id="Phobius"/>
    </source>
</evidence>
<name>A0ABU1ZLB2_9BURK</name>
<dbReference type="RefSeq" id="WP_310341263.1">
    <property type="nucleotide sequence ID" value="NZ_JAVDXO010000003.1"/>
</dbReference>
<reference evidence="2 3" key="1">
    <citation type="submission" date="2023-07" db="EMBL/GenBank/DDBJ databases">
        <title>Sorghum-associated microbial communities from plants grown in Nebraska, USA.</title>
        <authorList>
            <person name="Schachtman D."/>
        </authorList>
    </citation>
    <scope>NUCLEOTIDE SEQUENCE [LARGE SCALE GENOMIC DNA]</scope>
    <source>
        <strain evidence="2 3">BE308</strain>
    </source>
</reference>
<organism evidence="2 3">
    <name type="scientific">Rhodoferax saidenbachensis</name>
    <dbReference type="NCBI Taxonomy" id="1484693"/>
    <lineage>
        <taxon>Bacteria</taxon>
        <taxon>Pseudomonadati</taxon>
        <taxon>Pseudomonadota</taxon>
        <taxon>Betaproteobacteria</taxon>
        <taxon>Burkholderiales</taxon>
        <taxon>Comamonadaceae</taxon>
        <taxon>Rhodoferax</taxon>
    </lineage>
</organism>
<feature type="transmembrane region" description="Helical" evidence="1">
    <location>
        <begin position="6"/>
        <end position="27"/>
    </location>
</feature>
<keyword evidence="3" id="KW-1185">Reference proteome</keyword>
<evidence type="ECO:0008006" key="4">
    <source>
        <dbReference type="Google" id="ProtNLM"/>
    </source>
</evidence>
<protein>
    <recommendedName>
        <fullName evidence="4">DUF3301 domain-containing protein</fullName>
    </recommendedName>
</protein>
<sequence length="110" mass="12314">MNSLLSLDGIATIVVVGLVFFLANWFWKRQALARAREWAASTNMTVRVGSHTKFQMDRQTPQITFEAVAESGRRFRCTLRLQATSFIWGPLHSSATAELLEKTEVLADAA</sequence>
<proteinExistence type="predicted"/>
<evidence type="ECO:0000313" key="2">
    <source>
        <dbReference type="EMBL" id="MDR7306324.1"/>
    </source>
</evidence>